<sequence>MADRPNLMDVNTLYDLSSTVVINYFGLYEKDLISLPDNILFDLYYKLYKNDRICVLGWELVDLNVFGRMLKVTHKRMQLLQCFQALMDHGTDISKELAVSYAARCMCSQMCPSLLDSTIDLGLRLGGFLSDAGWFKDSESVLVHCRDLCLWAPETPASLRRTLECYHKLFHAQAVYCCFPEAAETYQEINELILTLKNMNELPNLAALYKEFSIHFFLRSEYDEAHKWSVEALKQLVPGLPASVVVDVLRQLSKTCVVKRLFKKAEVVIQQAVRMANEIYEPNHLKLADALLDYGFFLLNYDCINHCVKVISKALDIKKATFRRKNIYVATALEDLAYALYVFEYSTGKFKRAREFSEDAILILEELLPPNHLMLSSAKRVKALILEEIALDMHSNALAVDSLLPDAELLHITALELSVRALGEHNVQTAKHYGNLGRLYQSMRKFKEAEEMHLKAIAIKEDMLGKHDYEVGLSLGHLASLYAYHTKQYEKAVELYLRSIEIGIKLFGETYSGLEYDYRGLCHVYGKLDDVERVAHYTLVLNQWKVLREHLSLQESKIVLDETGPLQSLSGIIDFFFKD</sequence>
<dbReference type="Pfam" id="PF13424">
    <property type="entry name" value="TPR_12"/>
    <property type="match status" value="1"/>
</dbReference>
<dbReference type="AlphaFoldDB" id="A0AAE1GNS0"/>
<proteinExistence type="predicted"/>
<dbReference type="EMBL" id="JAHWGI010000004">
    <property type="protein sequence ID" value="KAK3907270.1"/>
    <property type="molecule type" value="Genomic_DNA"/>
</dbReference>
<dbReference type="PANTHER" id="PTHR46575:SF1">
    <property type="entry name" value="AMYLOID PROTEIN-BINDING PROTEIN 2"/>
    <property type="match status" value="1"/>
</dbReference>
<dbReference type="GO" id="GO:0006886">
    <property type="term" value="P:intracellular protein transport"/>
    <property type="evidence" value="ECO:0007669"/>
    <property type="project" value="InterPro"/>
</dbReference>
<dbReference type="InterPro" id="IPR011990">
    <property type="entry name" value="TPR-like_helical_dom_sf"/>
</dbReference>
<dbReference type="PANTHER" id="PTHR46575">
    <property type="entry name" value="AMYLOID PROTEIN-BINDING PROTEIN 2"/>
    <property type="match status" value="1"/>
</dbReference>
<evidence type="ECO:0000313" key="2">
    <source>
        <dbReference type="EMBL" id="KAK3907270.1"/>
    </source>
</evidence>
<dbReference type="SMART" id="SM00028">
    <property type="entry name" value="TPR"/>
    <property type="match status" value="2"/>
</dbReference>
<reference evidence="2" key="2">
    <citation type="journal article" date="2023" name="BMC Genomics">
        <title>Pest status, molecular evolution, and epigenetic factors derived from the genome assembly of Frankliniella fusca, a thysanopteran phytovirus vector.</title>
        <authorList>
            <person name="Catto M.A."/>
            <person name="Labadie P.E."/>
            <person name="Jacobson A.L."/>
            <person name="Kennedy G.G."/>
            <person name="Srinivasan R."/>
            <person name="Hunt B.G."/>
        </authorList>
    </citation>
    <scope>NUCLEOTIDE SEQUENCE</scope>
    <source>
        <strain evidence="2">PL_HMW_Pooled</strain>
    </source>
</reference>
<dbReference type="Pfam" id="PF13374">
    <property type="entry name" value="TPR_10"/>
    <property type="match status" value="1"/>
</dbReference>
<comment type="caution">
    <text evidence="2">The sequence shown here is derived from an EMBL/GenBank/DDBJ whole genome shotgun (WGS) entry which is preliminary data.</text>
</comment>
<gene>
    <name evidence="2" type="ORF">KUF71_018098</name>
</gene>
<dbReference type="SUPFAM" id="SSF48452">
    <property type="entry name" value="TPR-like"/>
    <property type="match status" value="1"/>
</dbReference>
<evidence type="ECO:0000256" key="1">
    <source>
        <dbReference type="PROSITE-ProRule" id="PRU00339"/>
    </source>
</evidence>
<protein>
    <submittedName>
        <fullName evidence="2">Amyloid protein-binding protein 2</fullName>
    </submittedName>
</protein>
<evidence type="ECO:0000313" key="3">
    <source>
        <dbReference type="Proteomes" id="UP001219518"/>
    </source>
</evidence>
<name>A0AAE1GNS0_9NEOP</name>
<organism evidence="2 3">
    <name type="scientific">Frankliniella fusca</name>
    <dbReference type="NCBI Taxonomy" id="407009"/>
    <lineage>
        <taxon>Eukaryota</taxon>
        <taxon>Metazoa</taxon>
        <taxon>Ecdysozoa</taxon>
        <taxon>Arthropoda</taxon>
        <taxon>Hexapoda</taxon>
        <taxon>Insecta</taxon>
        <taxon>Pterygota</taxon>
        <taxon>Neoptera</taxon>
        <taxon>Paraneoptera</taxon>
        <taxon>Thysanoptera</taxon>
        <taxon>Terebrantia</taxon>
        <taxon>Thripoidea</taxon>
        <taxon>Thripidae</taxon>
        <taxon>Frankliniella</taxon>
    </lineage>
</organism>
<feature type="repeat" description="TPR" evidence="1">
    <location>
        <begin position="430"/>
        <end position="463"/>
    </location>
</feature>
<reference evidence="2" key="1">
    <citation type="submission" date="2021-07" db="EMBL/GenBank/DDBJ databases">
        <authorList>
            <person name="Catto M.A."/>
            <person name="Jacobson A."/>
            <person name="Kennedy G."/>
            <person name="Labadie P."/>
            <person name="Hunt B.G."/>
            <person name="Srinivasan R."/>
        </authorList>
    </citation>
    <scope>NUCLEOTIDE SEQUENCE</scope>
    <source>
        <strain evidence="2">PL_HMW_Pooled</strain>
        <tissue evidence="2">Head</tissue>
    </source>
</reference>
<dbReference type="GO" id="GO:1990756">
    <property type="term" value="F:ubiquitin-like ligase-substrate adaptor activity"/>
    <property type="evidence" value="ECO:0007669"/>
    <property type="project" value="TreeGrafter"/>
</dbReference>
<dbReference type="GO" id="GO:0043161">
    <property type="term" value="P:proteasome-mediated ubiquitin-dependent protein catabolic process"/>
    <property type="evidence" value="ECO:0007669"/>
    <property type="project" value="TreeGrafter"/>
</dbReference>
<dbReference type="InterPro" id="IPR042476">
    <property type="entry name" value="APPBP2"/>
</dbReference>
<keyword evidence="3" id="KW-1185">Reference proteome</keyword>
<dbReference type="Proteomes" id="UP001219518">
    <property type="component" value="Unassembled WGS sequence"/>
</dbReference>
<dbReference type="GO" id="GO:0031462">
    <property type="term" value="C:Cul2-RING ubiquitin ligase complex"/>
    <property type="evidence" value="ECO:0007669"/>
    <property type="project" value="TreeGrafter"/>
</dbReference>
<keyword evidence="1" id="KW-0802">TPR repeat</keyword>
<dbReference type="InterPro" id="IPR019734">
    <property type="entry name" value="TPR_rpt"/>
</dbReference>
<dbReference type="PROSITE" id="PS50005">
    <property type="entry name" value="TPR"/>
    <property type="match status" value="1"/>
</dbReference>
<dbReference type="Gene3D" id="1.25.40.10">
    <property type="entry name" value="Tetratricopeptide repeat domain"/>
    <property type="match status" value="2"/>
</dbReference>
<accession>A0AAE1GNS0</accession>